<dbReference type="CDD" id="cd03875">
    <property type="entry name" value="M28_Fxna_like"/>
    <property type="match status" value="1"/>
</dbReference>
<feature type="domain" description="Peptidase M28" evidence="16">
    <location>
        <begin position="158"/>
        <end position="351"/>
    </location>
</feature>
<evidence type="ECO:0000256" key="4">
    <source>
        <dbReference type="ARBA" id="ARBA00022670"/>
    </source>
</evidence>
<dbReference type="PANTHER" id="PTHR12147">
    <property type="entry name" value="METALLOPEPTIDASE M28 FAMILY MEMBER"/>
    <property type="match status" value="1"/>
</dbReference>
<evidence type="ECO:0000256" key="11">
    <source>
        <dbReference type="ARBA" id="ARBA00023049"/>
    </source>
</evidence>
<evidence type="ECO:0000256" key="7">
    <source>
        <dbReference type="ARBA" id="ARBA00022801"/>
    </source>
</evidence>
<feature type="transmembrane region" description="Helical" evidence="15">
    <location>
        <begin position="488"/>
        <end position="506"/>
    </location>
</feature>
<dbReference type="SUPFAM" id="SSF53187">
    <property type="entry name" value="Zn-dependent exopeptidases"/>
    <property type="match status" value="1"/>
</dbReference>
<dbReference type="EMBL" id="KN833742">
    <property type="protein sequence ID" value="KIK22216.1"/>
    <property type="molecule type" value="Genomic_DNA"/>
</dbReference>
<protein>
    <recommendedName>
        <fullName evidence="14">Peptide hydrolase</fullName>
        <ecNumber evidence="14">3.4.-.-</ecNumber>
    </recommendedName>
</protein>
<evidence type="ECO:0000256" key="6">
    <source>
        <dbReference type="ARBA" id="ARBA00022723"/>
    </source>
</evidence>
<dbReference type="HOGENOM" id="CLU_015120_0_0_1"/>
<keyword evidence="8" id="KW-0256">Endoplasmic reticulum</keyword>
<feature type="transmembrane region" description="Helical" evidence="15">
    <location>
        <begin position="419"/>
        <end position="443"/>
    </location>
</feature>
<proteinExistence type="inferred from homology"/>
<name>A0A0C9YZK4_9AGAM</name>
<evidence type="ECO:0000256" key="8">
    <source>
        <dbReference type="ARBA" id="ARBA00022824"/>
    </source>
</evidence>
<keyword evidence="9 14" id="KW-0862">Zinc</keyword>
<dbReference type="EC" id="3.4.-.-" evidence="14"/>
<feature type="transmembrane region" description="Helical" evidence="15">
    <location>
        <begin position="512"/>
        <end position="531"/>
    </location>
</feature>
<keyword evidence="4 14" id="KW-0645">Protease</keyword>
<dbReference type="AlphaFoldDB" id="A0A0C9YZK4"/>
<keyword evidence="5 15" id="KW-0812">Transmembrane</keyword>
<comment type="cofactor">
    <cofactor evidence="1">
        <name>Zn(2+)</name>
        <dbReference type="ChEBI" id="CHEBI:29105"/>
    </cofactor>
</comment>
<dbReference type="Gene3D" id="3.40.630.10">
    <property type="entry name" value="Zn peptidases"/>
    <property type="match status" value="1"/>
</dbReference>
<dbReference type="Pfam" id="PF04389">
    <property type="entry name" value="Peptidase_M28"/>
    <property type="match status" value="1"/>
</dbReference>
<dbReference type="STRING" id="765257.A0A0C9YZK4"/>
<dbReference type="GO" id="GO:0006508">
    <property type="term" value="P:proteolysis"/>
    <property type="evidence" value="ECO:0007669"/>
    <property type="project" value="UniProtKB-KW"/>
</dbReference>
<dbReference type="OrthoDB" id="76293at2759"/>
<feature type="transmembrane region" description="Helical" evidence="15">
    <location>
        <begin position="611"/>
        <end position="632"/>
    </location>
</feature>
<comment type="similarity">
    <text evidence="3 14">Belongs to the peptidase M28 family.</text>
</comment>
<evidence type="ECO:0000256" key="2">
    <source>
        <dbReference type="ARBA" id="ARBA00004477"/>
    </source>
</evidence>
<evidence type="ECO:0000313" key="18">
    <source>
        <dbReference type="Proteomes" id="UP000054018"/>
    </source>
</evidence>
<feature type="transmembrane region" description="Helical" evidence="15">
    <location>
        <begin position="644"/>
        <end position="664"/>
    </location>
</feature>
<evidence type="ECO:0000256" key="10">
    <source>
        <dbReference type="ARBA" id="ARBA00022989"/>
    </source>
</evidence>
<keyword evidence="6 14" id="KW-0479">Metal-binding</keyword>
<evidence type="ECO:0000256" key="1">
    <source>
        <dbReference type="ARBA" id="ARBA00001947"/>
    </source>
</evidence>
<sequence length="912" mass="100450">MGVSRSTKWGPARTLLVLALVLLGAPLYTLYHQFLLPSPNVHPQVSPLPLHLYSTDPPTHSYDPTTSLPHPSESTILFYAKYLSEDIGYRTPGTREHAQADAWWYDKVQEIGQLCRRAVEKEPGRKLECNVWRQQGSGSHRFDIMSTRLYKTYVDLSNIILRVSDGSEDSKSDAVLINAHLDSTLPSPGAADDALAVGVMLECARTLIETPGWEPTHAIIFLFNNAEESLQDGSHLYSTQHETAPTVRAVINLEAAGTTGPELLFQATSEQMIEAYSHVPRPYGTIFANEIFSSGILLSDTDFRQFEQYLNVTGLDMAVVGNSYMYHMRGDLVENIQPGVAQHMADNTLALLRYLSSSDSPIPSLAKGFDARPRTVFLTNLHWFFVYSFTTAKIMYVTLFIASLALWRIARVQNVGAGFGAALAAMAGAVLAANLVAFLMKYVLKRPLSWFKAEYYPALLYAPAVVFGMLIAQIPFSRPGKPSMERPIFMALLLFQSFLAAFGQVLDIGSSAAPFLGAVGFFVAMCVDTVLTLRTRSSFSNGDKPSAHDVRNGGGDGMPGQVRMGGQELSLWSYVIAMLIPLTAGVQMLAATLVVFVPLTGRIGRDAPAEFIIASIVSILGVFCVSFTPALAHRFGPRFLRQMLWISILSLGLAMAFFCAQDPFDRMHQRRLFVVYKENMMTGGQHLHIAAADGAPGFDTLVHAMAEKFGVEGTPPTRVTMDAYNGDWDILYPFSTQFLSPYKIDLPLDPTYIAPTPVEERFTVTAINDSIDDIAGTRRLTLKIDHHGIIWTVIAFDAHVLEWTLDNDPPDKFVRHHVREASFYGTDTWHVSMLIKYPTVAPSDGMTNASSRGLKVNFIGIQENQMWPAKKSEADGSPAMKLFQELDVWLDEVTGGSVDAALLGCVGGETVI</sequence>
<dbReference type="PANTHER" id="PTHR12147:SF22">
    <property type="entry name" value="ENDOPLASMIC RETICULUM METALLOPEPTIDASE 1"/>
    <property type="match status" value="1"/>
</dbReference>
<keyword evidence="10 15" id="KW-1133">Transmembrane helix</keyword>
<evidence type="ECO:0000256" key="13">
    <source>
        <dbReference type="ARBA" id="ARBA00023180"/>
    </source>
</evidence>
<evidence type="ECO:0000256" key="9">
    <source>
        <dbReference type="ARBA" id="ARBA00022833"/>
    </source>
</evidence>
<feature type="transmembrane region" description="Helical" evidence="15">
    <location>
        <begin position="571"/>
        <end position="599"/>
    </location>
</feature>
<feature type="transmembrane region" description="Helical" evidence="15">
    <location>
        <begin position="455"/>
        <end position="476"/>
    </location>
</feature>
<dbReference type="InterPro" id="IPR045175">
    <property type="entry name" value="M28_fam"/>
</dbReference>
<dbReference type="Proteomes" id="UP000054018">
    <property type="component" value="Unassembled WGS sequence"/>
</dbReference>
<accession>A0A0C9YZK4</accession>
<feature type="transmembrane region" description="Helical" evidence="15">
    <location>
        <begin position="381"/>
        <end position="407"/>
    </location>
</feature>
<evidence type="ECO:0000256" key="14">
    <source>
        <dbReference type="RuleBase" id="RU361240"/>
    </source>
</evidence>
<dbReference type="GO" id="GO:0046872">
    <property type="term" value="F:metal ion binding"/>
    <property type="evidence" value="ECO:0007669"/>
    <property type="project" value="UniProtKB-KW"/>
</dbReference>
<reference evidence="17 18" key="1">
    <citation type="submission" date="2014-04" db="EMBL/GenBank/DDBJ databases">
        <authorList>
            <consortium name="DOE Joint Genome Institute"/>
            <person name="Kuo A."/>
            <person name="Kohler A."/>
            <person name="Costa M.D."/>
            <person name="Nagy L.G."/>
            <person name="Floudas D."/>
            <person name="Copeland A."/>
            <person name="Barry K.W."/>
            <person name="Cichocki N."/>
            <person name="Veneault-Fourrey C."/>
            <person name="LaButti K."/>
            <person name="Lindquist E.A."/>
            <person name="Lipzen A."/>
            <person name="Lundell T."/>
            <person name="Morin E."/>
            <person name="Murat C."/>
            <person name="Sun H."/>
            <person name="Tunlid A."/>
            <person name="Henrissat B."/>
            <person name="Grigoriev I.V."/>
            <person name="Hibbett D.S."/>
            <person name="Martin F."/>
            <person name="Nordberg H.P."/>
            <person name="Cantor M.N."/>
            <person name="Hua S.X."/>
        </authorList>
    </citation>
    <scope>NUCLEOTIDE SEQUENCE [LARGE SCALE GENOMIC DNA]</scope>
    <source>
        <strain evidence="17 18">441</strain>
    </source>
</reference>
<dbReference type="GO" id="GO:0005789">
    <property type="term" value="C:endoplasmic reticulum membrane"/>
    <property type="evidence" value="ECO:0007669"/>
    <property type="project" value="UniProtKB-SubCell"/>
</dbReference>
<keyword evidence="11" id="KW-0482">Metalloprotease</keyword>
<dbReference type="GO" id="GO:0008235">
    <property type="term" value="F:metalloexopeptidase activity"/>
    <property type="evidence" value="ECO:0007669"/>
    <property type="project" value="InterPro"/>
</dbReference>
<keyword evidence="12 15" id="KW-0472">Membrane</keyword>
<evidence type="ECO:0000256" key="15">
    <source>
        <dbReference type="SAM" id="Phobius"/>
    </source>
</evidence>
<evidence type="ECO:0000256" key="12">
    <source>
        <dbReference type="ARBA" id="ARBA00023136"/>
    </source>
</evidence>
<dbReference type="FunFam" id="3.40.630.10:FF:000008">
    <property type="entry name" value="Endoplasmic reticulum metallopeptidase 1"/>
    <property type="match status" value="1"/>
</dbReference>
<comment type="subcellular location">
    <subcellularLocation>
        <location evidence="2">Endoplasmic reticulum membrane</location>
        <topology evidence="2">Multi-pass membrane protein</topology>
    </subcellularLocation>
</comment>
<organism evidence="17 18">
    <name type="scientific">Pisolithus microcarpus 441</name>
    <dbReference type="NCBI Taxonomy" id="765257"/>
    <lineage>
        <taxon>Eukaryota</taxon>
        <taxon>Fungi</taxon>
        <taxon>Dikarya</taxon>
        <taxon>Basidiomycota</taxon>
        <taxon>Agaricomycotina</taxon>
        <taxon>Agaricomycetes</taxon>
        <taxon>Agaricomycetidae</taxon>
        <taxon>Boletales</taxon>
        <taxon>Sclerodermatineae</taxon>
        <taxon>Pisolithaceae</taxon>
        <taxon>Pisolithus</taxon>
    </lineage>
</organism>
<keyword evidence="18" id="KW-1185">Reference proteome</keyword>
<keyword evidence="7 14" id="KW-0378">Hydrolase</keyword>
<gene>
    <name evidence="17" type="ORF">PISMIDRAFT_11795</name>
</gene>
<reference evidence="18" key="2">
    <citation type="submission" date="2015-01" db="EMBL/GenBank/DDBJ databases">
        <title>Evolutionary Origins and Diversification of the Mycorrhizal Mutualists.</title>
        <authorList>
            <consortium name="DOE Joint Genome Institute"/>
            <consortium name="Mycorrhizal Genomics Consortium"/>
            <person name="Kohler A."/>
            <person name="Kuo A."/>
            <person name="Nagy L.G."/>
            <person name="Floudas D."/>
            <person name="Copeland A."/>
            <person name="Barry K.W."/>
            <person name="Cichocki N."/>
            <person name="Veneault-Fourrey C."/>
            <person name="LaButti K."/>
            <person name="Lindquist E.A."/>
            <person name="Lipzen A."/>
            <person name="Lundell T."/>
            <person name="Morin E."/>
            <person name="Murat C."/>
            <person name="Riley R."/>
            <person name="Ohm R."/>
            <person name="Sun H."/>
            <person name="Tunlid A."/>
            <person name="Henrissat B."/>
            <person name="Grigoriev I.V."/>
            <person name="Hibbett D.S."/>
            <person name="Martin F."/>
        </authorList>
    </citation>
    <scope>NUCLEOTIDE SEQUENCE [LARGE SCALE GENOMIC DNA]</scope>
    <source>
        <strain evidence="18">441</strain>
    </source>
</reference>
<evidence type="ECO:0000313" key="17">
    <source>
        <dbReference type="EMBL" id="KIK22216.1"/>
    </source>
</evidence>
<dbReference type="InterPro" id="IPR007484">
    <property type="entry name" value="Peptidase_M28"/>
</dbReference>
<keyword evidence="13" id="KW-0325">Glycoprotein</keyword>
<evidence type="ECO:0000256" key="3">
    <source>
        <dbReference type="ARBA" id="ARBA00010918"/>
    </source>
</evidence>
<evidence type="ECO:0000256" key="5">
    <source>
        <dbReference type="ARBA" id="ARBA00022692"/>
    </source>
</evidence>
<evidence type="ECO:0000259" key="16">
    <source>
        <dbReference type="Pfam" id="PF04389"/>
    </source>
</evidence>
<dbReference type="InterPro" id="IPR048024">
    <property type="entry name" value="Fxna-like_M28_dom"/>
</dbReference>